<dbReference type="GO" id="GO:0016788">
    <property type="term" value="F:hydrolase activity, acting on ester bonds"/>
    <property type="evidence" value="ECO:0007669"/>
    <property type="project" value="UniProtKB-ARBA"/>
</dbReference>
<sequence>MSDVLFVPDKLLQLSRITIAIMLKKLLLLILMISLSCSLYAQITITYPVSRQIFQRDANNQAIITIAGSYGKPIDKVEARFVPVKQGQGTDTDWQVIKANPLGGLFRGAVTVKGGWYRLIIRGTLAGKVVDIDSVKANNSAAAISNRVGVGEVFIIAGQSNAGGTYRTGEEAGAADDRVNCADFSNVEPSTNPDGGPNSNGNRFFIGTDNITYSLVNFSQLSKDVMIGPRGLIPFYWANLGDVLTNRLNVPVMFFNVAWAGTSIQNWYDSANGIDATSDYSGLKYRNGTPYSNLKAISRYYTTNMGLRAILWLQGENDTRKKTLKDDYKKQLIGLIKKSREDFGKDIPWVIARTSYYSNYVPDLGKCIDSGVWPDVIEAQNDVLNDQAGLKNVFPGPETDDIEIPRKTGSVMQCVHFSKDYYPELAKRWNDKLAQPWFATSERILPDTIPTISQTCFSSDRLLLTLPAGYTNYEWSSTSTGLISTERTATVSSGEYIARVTNSNGRIVQIPRFTVKASAPPEMPTISINGETTFCDGTNITLSSSNASLYEWNTGDRVKDLAVDKAGEYKVRIVDANGCQSAFSLPVTTNVKPRPGQPTVSNVGATTFCEDSNVTLVSSSGEGYLWSTGETTRNISTNKSGSYFVQLKGTNGCLSKASNSVQTKVNTLPSAPIVKALGDTVICQGKSVDLNLEGVNNNTPTWLTLARQHTNSITISDNDTTSAIKNISIAAIVTDQNNCNSKASNQLLVSIKPLPKTPSIQKIGAYTIEAKSVTPGVNYEWKMDGNILPNPETQIRVIDPGNYSVSVKKIYKTLSYGDKVCVSAPISLPFALPEDKGLTIYPNPSGGLFTVESRYNLTGAKFTVYTISGTKVYESTPLDFNDRRQIDLRTLAEGNYILKIESNVLNISKIIVIGR</sequence>
<dbReference type="EMBL" id="FOXH01000013">
    <property type="protein sequence ID" value="SFQ25536.1"/>
    <property type="molecule type" value="Genomic_DNA"/>
</dbReference>
<feature type="domain" description="Secretion system C-terminal sorting" evidence="3">
    <location>
        <begin position="840"/>
        <end position="912"/>
    </location>
</feature>
<dbReference type="InterPro" id="IPR052940">
    <property type="entry name" value="Carb_Esterase_6"/>
</dbReference>
<dbReference type="InterPro" id="IPR005181">
    <property type="entry name" value="SASA"/>
</dbReference>
<dbReference type="Pfam" id="PF18962">
    <property type="entry name" value="Por_Secre_tail"/>
    <property type="match status" value="1"/>
</dbReference>
<dbReference type="InterPro" id="IPR036514">
    <property type="entry name" value="SGNH_hydro_sf"/>
</dbReference>
<evidence type="ECO:0000259" key="2">
    <source>
        <dbReference type="Pfam" id="PF03629"/>
    </source>
</evidence>
<name>A0A1I5X129_9BACT</name>
<organism evidence="4 5">
    <name type="scientific">Pseudarcicella hirudinis</name>
    <dbReference type="NCBI Taxonomy" id="1079859"/>
    <lineage>
        <taxon>Bacteria</taxon>
        <taxon>Pseudomonadati</taxon>
        <taxon>Bacteroidota</taxon>
        <taxon>Cytophagia</taxon>
        <taxon>Cytophagales</taxon>
        <taxon>Flectobacillaceae</taxon>
        <taxon>Pseudarcicella</taxon>
    </lineage>
</organism>
<proteinExistence type="predicted"/>
<evidence type="ECO:0000256" key="1">
    <source>
        <dbReference type="ARBA" id="ARBA00022801"/>
    </source>
</evidence>
<feature type="domain" description="Sialate O-acetylesterase" evidence="2">
    <location>
        <begin position="248"/>
        <end position="354"/>
    </location>
</feature>
<dbReference type="NCBIfam" id="TIGR04183">
    <property type="entry name" value="Por_Secre_tail"/>
    <property type="match status" value="1"/>
</dbReference>
<dbReference type="AlphaFoldDB" id="A0A1I5X129"/>
<dbReference type="Pfam" id="PF03629">
    <property type="entry name" value="SASA"/>
    <property type="match status" value="1"/>
</dbReference>
<reference evidence="4 5" key="1">
    <citation type="submission" date="2016-10" db="EMBL/GenBank/DDBJ databases">
        <authorList>
            <person name="de Groot N.N."/>
        </authorList>
    </citation>
    <scope>NUCLEOTIDE SEQUENCE [LARGE SCALE GENOMIC DNA]</scope>
    <source>
        <strain evidence="5">E92,LMG 26720,CCM 7988</strain>
    </source>
</reference>
<dbReference type="PANTHER" id="PTHR31988">
    <property type="entry name" value="ESTERASE, PUTATIVE (DUF303)-RELATED"/>
    <property type="match status" value="1"/>
</dbReference>
<accession>A0A1I5X129</accession>
<dbReference type="STRING" id="1079859.SAMN04515674_11357"/>
<dbReference type="InterPro" id="IPR026444">
    <property type="entry name" value="Secre_tail"/>
</dbReference>
<evidence type="ECO:0000313" key="5">
    <source>
        <dbReference type="Proteomes" id="UP000199306"/>
    </source>
</evidence>
<keyword evidence="5" id="KW-1185">Reference proteome</keyword>
<evidence type="ECO:0000259" key="3">
    <source>
        <dbReference type="Pfam" id="PF18962"/>
    </source>
</evidence>
<evidence type="ECO:0000313" key="4">
    <source>
        <dbReference type="EMBL" id="SFQ25536.1"/>
    </source>
</evidence>
<dbReference type="Gene3D" id="3.40.50.1110">
    <property type="entry name" value="SGNH hydrolase"/>
    <property type="match status" value="1"/>
</dbReference>
<keyword evidence="1" id="KW-0378">Hydrolase</keyword>
<dbReference type="SUPFAM" id="SSF52266">
    <property type="entry name" value="SGNH hydrolase"/>
    <property type="match status" value="1"/>
</dbReference>
<dbReference type="Proteomes" id="UP000199306">
    <property type="component" value="Unassembled WGS sequence"/>
</dbReference>
<dbReference type="PANTHER" id="PTHR31988:SF19">
    <property type="entry name" value="9-O-ACETYL-N-ACETYLNEURAMINIC ACID DEACETYLASE-RELATED"/>
    <property type="match status" value="1"/>
</dbReference>
<gene>
    <name evidence="4" type="ORF">SAMN04515674_11357</name>
</gene>
<protein>
    <submittedName>
        <fullName evidence="4">Por secretion system C-terminal sorting domain-containing protein</fullName>
    </submittedName>
</protein>